<evidence type="ECO:0000313" key="4">
    <source>
        <dbReference type="Proteomes" id="UP000218083"/>
    </source>
</evidence>
<dbReference type="CDD" id="cd04182">
    <property type="entry name" value="GT_2_like_f"/>
    <property type="match status" value="1"/>
</dbReference>
<keyword evidence="4" id="KW-1185">Reference proteome</keyword>
<accession>A0A2A2FFS6</accession>
<dbReference type="GO" id="GO:0016779">
    <property type="term" value="F:nucleotidyltransferase activity"/>
    <property type="evidence" value="ECO:0007669"/>
    <property type="project" value="UniProtKB-ARBA"/>
</dbReference>
<dbReference type="RefSeq" id="WP_095636708.1">
    <property type="nucleotide sequence ID" value="NZ_NSKC01000003.1"/>
</dbReference>
<feature type="domain" description="MobA-like NTP transferase" evidence="2">
    <location>
        <begin position="38"/>
        <end position="201"/>
    </location>
</feature>
<dbReference type="EMBL" id="NSKC01000003">
    <property type="protein sequence ID" value="PAU84361.1"/>
    <property type="molecule type" value="Genomic_DNA"/>
</dbReference>
<dbReference type="Proteomes" id="UP000218083">
    <property type="component" value="Unassembled WGS sequence"/>
</dbReference>
<dbReference type="PANTHER" id="PTHR43777">
    <property type="entry name" value="MOLYBDENUM COFACTOR CYTIDYLYLTRANSFERASE"/>
    <property type="match status" value="1"/>
</dbReference>
<dbReference type="AlphaFoldDB" id="A0A2A2FFS6"/>
<comment type="caution">
    <text evidence="3">The sequence shown here is derived from an EMBL/GenBank/DDBJ whole genome shotgun (WGS) entry which is preliminary data.</text>
</comment>
<protein>
    <submittedName>
        <fullName evidence="3">UDP-N-acetylglucosamine pyrophosphorylase</fullName>
    </submittedName>
</protein>
<dbReference type="OrthoDB" id="28434at2157"/>
<evidence type="ECO:0000256" key="1">
    <source>
        <dbReference type="SAM" id="MobiDB-lite"/>
    </source>
</evidence>
<reference evidence="3 4" key="1">
    <citation type="submission" date="2017-08" db="EMBL/GenBank/DDBJ databases">
        <title>The strain WRN001 was isolated from Binhai saline alkaline soil, Tianjin, China.</title>
        <authorList>
            <person name="Liu D."/>
            <person name="Zhang G."/>
        </authorList>
    </citation>
    <scope>NUCLEOTIDE SEQUENCE [LARGE SCALE GENOMIC DNA]</scope>
    <source>
        <strain evidence="3 4">WN019</strain>
    </source>
</reference>
<proteinExistence type="predicted"/>
<sequence>MTDDGLPTARPPFEADDAGPGGSLPERESGRDPDRVGGVLLAAGTSSRFGDANKLLATVDGEPIVRRAARTLAAAGLARIVAVVGHEAPRVRAALSDLPIETVENDAYAAGQSASLRAGIEALSGGSGDEPAVDAAVVALGDMPFVEPATIETLVAAYAAGAGDALAAAHDGERGNPVLFDARFFDRLTAVDGDVGGRAILLGSDASALVAVDDPGVRRDVDRPRDLPDDR</sequence>
<dbReference type="PANTHER" id="PTHR43777:SF1">
    <property type="entry name" value="MOLYBDENUM COFACTOR CYTIDYLYLTRANSFERASE"/>
    <property type="match status" value="1"/>
</dbReference>
<organism evidence="3 4">
    <name type="scientific">Halorubrum salipaludis</name>
    <dbReference type="NCBI Taxonomy" id="2032630"/>
    <lineage>
        <taxon>Archaea</taxon>
        <taxon>Methanobacteriati</taxon>
        <taxon>Methanobacteriota</taxon>
        <taxon>Stenosarchaea group</taxon>
        <taxon>Halobacteria</taxon>
        <taxon>Halobacteriales</taxon>
        <taxon>Haloferacaceae</taxon>
        <taxon>Halorubrum</taxon>
    </lineage>
</organism>
<dbReference type="SUPFAM" id="SSF53448">
    <property type="entry name" value="Nucleotide-diphospho-sugar transferases"/>
    <property type="match status" value="1"/>
</dbReference>
<dbReference type="Pfam" id="PF12804">
    <property type="entry name" value="NTP_transf_3"/>
    <property type="match status" value="1"/>
</dbReference>
<evidence type="ECO:0000259" key="2">
    <source>
        <dbReference type="Pfam" id="PF12804"/>
    </source>
</evidence>
<name>A0A2A2FFS6_9EURY</name>
<feature type="region of interest" description="Disordered" evidence="1">
    <location>
        <begin position="1"/>
        <end position="38"/>
    </location>
</feature>
<dbReference type="InterPro" id="IPR025877">
    <property type="entry name" value="MobA-like_NTP_Trfase"/>
</dbReference>
<gene>
    <name evidence="3" type="ORF">CK500_07995</name>
</gene>
<dbReference type="Gene3D" id="3.90.550.10">
    <property type="entry name" value="Spore Coat Polysaccharide Biosynthesis Protein SpsA, Chain A"/>
    <property type="match status" value="1"/>
</dbReference>
<evidence type="ECO:0000313" key="3">
    <source>
        <dbReference type="EMBL" id="PAU84361.1"/>
    </source>
</evidence>
<feature type="compositionally biased region" description="Basic and acidic residues" evidence="1">
    <location>
        <begin position="25"/>
        <end position="35"/>
    </location>
</feature>
<dbReference type="InterPro" id="IPR029044">
    <property type="entry name" value="Nucleotide-diphossugar_trans"/>
</dbReference>